<dbReference type="EMBL" id="FQWQ01000005">
    <property type="protein sequence ID" value="SHH90526.1"/>
    <property type="molecule type" value="Genomic_DNA"/>
</dbReference>
<dbReference type="OrthoDB" id="7995400at2"/>
<feature type="transmembrane region" description="Helical" evidence="1">
    <location>
        <begin position="65"/>
        <end position="86"/>
    </location>
</feature>
<organism evidence="2 3">
    <name type="scientific">Chryseolinea serpens</name>
    <dbReference type="NCBI Taxonomy" id="947013"/>
    <lineage>
        <taxon>Bacteria</taxon>
        <taxon>Pseudomonadati</taxon>
        <taxon>Bacteroidota</taxon>
        <taxon>Cytophagia</taxon>
        <taxon>Cytophagales</taxon>
        <taxon>Fulvivirgaceae</taxon>
        <taxon>Chryseolinea</taxon>
    </lineage>
</organism>
<proteinExistence type="predicted"/>
<dbReference type="Proteomes" id="UP000184212">
    <property type="component" value="Unassembled WGS sequence"/>
</dbReference>
<protein>
    <submittedName>
        <fullName evidence="2">Cadmium resistance transporter (Or sequestration) family protein</fullName>
    </submittedName>
</protein>
<keyword evidence="1" id="KW-1133">Transmembrane helix</keyword>
<feature type="transmembrane region" description="Helical" evidence="1">
    <location>
        <begin position="6"/>
        <end position="26"/>
    </location>
</feature>
<dbReference type="Pfam" id="PF03596">
    <property type="entry name" value="Cad"/>
    <property type="match status" value="1"/>
</dbReference>
<sequence>MEVIATGILAFVSSNIDDIFLLMLFFGDRNFKPREIILGQFVGIAALIGISLVFSLIGLVIGKAYIGLLGLLPIYLGIKGVVRLFSKEQPEDENQLTDRVGNRSNPWIVSGVTIANGGDNIGIYVPLFATLAWPQKITVVSIFFVMTAVWCLLARYLSRHPLMAKAIDKYGHVVTPFVLIALGIYILNESDVVSLISM</sequence>
<evidence type="ECO:0000313" key="3">
    <source>
        <dbReference type="Proteomes" id="UP000184212"/>
    </source>
</evidence>
<feature type="transmembrane region" description="Helical" evidence="1">
    <location>
        <begin position="38"/>
        <end position="59"/>
    </location>
</feature>
<keyword evidence="1" id="KW-0472">Membrane</keyword>
<name>A0A1M5WSD6_9BACT</name>
<dbReference type="AlphaFoldDB" id="A0A1M5WSD6"/>
<evidence type="ECO:0000313" key="2">
    <source>
        <dbReference type="EMBL" id="SHH90526.1"/>
    </source>
</evidence>
<feature type="transmembrane region" description="Helical" evidence="1">
    <location>
        <begin position="107"/>
        <end position="131"/>
    </location>
</feature>
<feature type="transmembrane region" description="Helical" evidence="1">
    <location>
        <begin position="137"/>
        <end position="158"/>
    </location>
</feature>
<gene>
    <name evidence="2" type="ORF">SAMN04488109_5975</name>
</gene>
<accession>A0A1M5WSD6</accession>
<evidence type="ECO:0000256" key="1">
    <source>
        <dbReference type="SAM" id="Phobius"/>
    </source>
</evidence>
<dbReference type="InterPro" id="IPR004676">
    <property type="entry name" value="Cd-R_transporter"/>
</dbReference>
<keyword evidence="3" id="KW-1185">Reference proteome</keyword>
<dbReference type="RefSeq" id="WP_073141959.1">
    <property type="nucleotide sequence ID" value="NZ_FQWQ01000005.1"/>
</dbReference>
<keyword evidence="1" id="KW-0812">Transmembrane</keyword>
<reference evidence="2 3" key="1">
    <citation type="submission" date="2016-11" db="EMBL/GenBank/DDBJ databases">
        <authorList>
            <person name="Jaros S."/>
            <person name="Januszkiewicz K."/>
            <person name="Wedrychowicz H."/>
        </authorList>
    </citation>
    <scope>NUCLEOTIDE SEQUENCE [LARGE SCALE GENOMIC DNA]</scope>
    <source>
        <strain evidence="2 3">DSM 24574</strain>
    </source>
</reference>
<feature type="transmembrane region" description="Helical" evidence="1">
    <location>
        <begin position="170"/>
        <end position="188"/>
    </location>
</feature>